<sequence length="69" mass="7329">MSKSASVKFSIGKSPSSESLASLNENSTMKPDGSSESLKNGTPQSNQSPNSILTSRRSSHKLFDPNELS</sequence>
<dbReference type="EMBL" id="REGN01000927">
    <property type="protein sequence ID" value="RNA38082.1"/>
    <property type="molecule type" value="Genomic_DNA"/>
</dbReference>
<feature type="compositionally biased region" description="Low complexity" evidence="1">
    <location>
        <begin position="14"/>
        <end position="27"/>
    </location>
</feature>
<evidence type="ECO:0000313" key="3">
    <source>
        <dbReference type="Proteomes" id="UP000276133"/>
    </source>
</evidence>
<dbReference type="AlphaFoldDB" id="A0A3M7SQX0"/>
<proteinExistence type="predicted"/>
<dbReference type="Proteomes" id="UP000276133">
    <property type="component" value="Unassembled WGS sequence"/>
</dbReference>
<feature type="non-terminal residue" evidence="2">
    <location>
        <position position="69"/>
    </location>
</feature>
<organism evidence="2 3">
    <name type="scientific">Brachionus plicatilis</name>
    <name type="common">Marine rotifer</name>
    <name type="synonym">Brachionus muelleri</name>
    <dbReference type="NCBI Taxonomy" id="10195"/>
    <lineage>
        <taxon>Eukaryota</taxon>
        <taxon>Metazoa</taxon>
        <taxon>Spiralia</taxon>
        <taxon>Gnathifera</taxon>
        <taxon>Rotifera</taxon>
        <taxon>Eurotatoria</taxon>
        <taxon>Monogononta</taxon>
        <taxon>Pseudotrocha</taxon>
        <taxon>Ploima</taxon>
        <taxon>Brachionidae</taxon>
        <taxon>Brachionus</taxon>
    </lineage>
</organism>
<evidence type="ECO:0000313" key="2">
    <source>
        <dbReference type="EMBL" id="RNA38082.1"/>
    </source>
</evidence>
<name>A0A3M7SQX0_BRAPC</name>
<feature type="region of interest" description="Disordered" evidence="1">
    <location>
        <begin position="1"/>
        <end position="69"/>
    </location>
</feature>
<gene>
    <name evidence="2" type="ORF">BpHYR1_044706</name>
</gene>
<accession>A0A3M7SQX0</accession>
<feature type="compositionally biased region" description="Polar residues" evidence="1">
    <location>
        <begin position="34"/>
        <end position="56"/>
    </location>
</feature>
<protein>
    <submittedName>
        <fullName evidence="2">Uncharacterized protein</fullName>
    </submittedName>
</protein>
<keyword evidence="3" id="KW-1185">Reference proteome</keyword>
<comment type="caution">
    <text evidence="2">The sequence shown here is derived from an EMBL/GenBank/DDBJ whole genome shotgun (WGS) entry which is preliminary data.</text>
</comment>
<reference evidence="2 3" key="1">
    <citation type="journal article" date="2018" name="Sci. Rep.">
        <title>Genomic signatures of local adaptation to the degree of environmental predictability in rotifers.</title>
        <authorList>
            <person name="Franch-Gras L."/>
            <person name="Hahn C."/>
            <person name="Garcia-Roger E.M."/>
            <person name="Carmona M.J."/>
            <person name="Serra M."/>
            <person name="Gomez A."/>
        </authorList>
    </citation>
    <scope>NUCLEOTIDE SEQUENCE [LARGE SCALE GENOMIC DNA]</scope>
    <source>
        <strain evidence="2">HYR1</strain>
    </source>
</reference>
<evidence type="ECO:0000256" key="1">
    <source>
        <dbReference type="SAM" id="MobiDB-lite"/>
    </source>
</evidence>